<keyword evidence="4" id="KW-0539">Nucleus</keyword>
<keyword evidence="8" id="KW-1185">Reference proteome</keyword>
<feature type="compositionally biased region" description="Acidic residues" evidence="5">
    <location>
        <begin position="214"/>
        <end position="223"/>
    </location>
</feature>
<proteinExistence type="predicted"/>
<accession>A0ABC8T7Y9</accession>
<dbReference type="EMBL" id="CAUOFW020004058">
    <property type="protein sequence ID" value="CAK9163599.1"/>
    <property type="molecule type" value="Genomic_DNA"/>
</dbReference>
<evidence type="ECO:0000256" key="3">
    <source>
        <dbReference type="ARBA" id="ARBA00023163"/>
    </source>
</evidence>
<dbReference type="GO" id="GO:0005634">
    <property type="term" value="C:nucleus"/>
    <property type="evidence" value="ECO:0007669"/>
    <property type="project" value="UniProtKB-SubCell"/>
</dbReference>
<gene>
    <name evidence="7" type="ORF">ILEXP_LOCUS32651</name>
</gene>
<feature type="region of interest" description="Disordered" evidence="5">
    <location>
        <begin position="290"/>
        <end position="315"/>
    </location>
</feature>
<evidence type="ECO:0000256" key="1">
    <source>
        <dbReference type="ARBA" id="ARBA00004123"/>
    </source>
</evidence>
<comment type="subcellular location">
    <subcellularLocation>
        <location evidence="1">Nucleus</location>
    </subcellularLocation>
</comment>
<dbReference type="InterPro" id="IPR011598">
    <property type="entry name" value="bHLH_dom"/>
</dbReference>
<reference evidence="7 8" key="1">
    <citation type="submission" date="2024-02" db="EMBL/GenBank/DDBJ databases">
        <authorList>
            <person name="Vignale AGUSTIN F."/>
            <person name="Sosa J E."/>
            <person name="Modenutti C."/>
        </authorList>
    </citation>
    <scope>NUCLEOTIDE SEQUENCE [LARGE SCALE GENOMIC DNA]</scope>
</reference>
<evidence type="ECO:0000313" key="7">
    <source>
        <dbReference type="EMBL" id="CAK9163599.1"/>
    </source>
</evidence>
<feature type="region of interest" description="Disordered" evidence="5">
    <location>
        <begin position="214"/>
        <end position="233"/>
    </location>
</feature>
<dbReference type="Proteomes" id="UP001642360">
    <property type="component" value="Unassembled WGS sequence"/>
</dbReference>
<dbReference type="PROSITE" id="PS50888">
    <property type="entry name" value="BHLH"/>
    <property type="match status" value="1"/>
</dbReference>
<keyword evidence="3" id="KW-0804">Transcription</keyword>
<evidence type="ECO:0000259" key="6">
    <source>
        <dbReference type="PROSITE" id="PS50888"/>
    </source>
</evidence>
<dbReference type="PANTHER" id="PTHR36066:SF2">
    <property type="entry name" value="TRANSCRIPTION FACTOR BHLH145"/>
    <property type="match status" value="1"/>
</dbReference>
<sequence length="365" mass="39844">MEKDFGSLFPRIHPDRQSPYLNSFSSAFNLEQQSTVRAYMNPLGNTASANGTSPEFLFSELPHLKASLPNEPHGWSYCLPRFKQAFAPALNSVPKEQFPANLNENCKWGGAPDVGFGCPQKTFLVFDQTGDQTTLMFSSGIGTPVPCLTSCSPKPPGAYESNTKDPGTKRVTTSPYGAFMIDEYDEENHGDDLGSEMQEDSEELDALLYSDDDNYYSEDDEETSTGHSPSTMTACGKQELFKEIDEEVASSAGPAKRQKLLDGSYDFLPLMDTASSAKHNRCFDNEDDAESCSGDGKEQDLVLGNPDSLSGNKRSTKEKIQETISILQAIIPSGKGKDAIVVLDGAINYLRSLKLKAEALGLDTF</sequence>
<comment type="caution">
    <text evidence="7">The sequence shown here is derived from an EMBL/GenBank/DDBJ whole genome shotgun (WGS) entry which is preliminary data.</text>
</comment>
<feature type="domain" description="BHLH" evidence="6">
    <location>
        <begin position="304"/>
        <end position="353"/>
    </location>
</feature>
<evidence type="ECO:0000256" key="5">
    <source>
        <dbReference type="SAM" id="MobiDB-lite"/>
    </source>
</evidence>
<dbReference type="InterPro" id="IPR037546">
    <property type="entry name" value="SAC51-like"/>
</dbReference>
<organism evidence="7 8">
    <name type="scientific">Ilex paraguariensis</name>
    <name type="common">yerba mate</name>
    <dbReference type="NCBI Taxonomy" id="185542"/>
    <lineage>
        <taxon>Eukaryota</taxon>
        <taxon>Viridiplantae</taxon>
        <taxon>Streptophyta</taxon>
        <taxon>Embryophyta</taxon>
        <taxon>Tracheophyta</taxon>
        <taxon>Spermatophyta</taxon>
        <taxon>Magnoliopsida</taxon>
        <taxon>eudicotyledons</taxon>
        <taxon>Gunneridae</taxon>
        <taxon>Pentapetalae</taxon>
        <taxon>asterids</taxon>
        <taxon>campanulids</taxon>
        <taxon>Aquifoliales</taxon>
        <taxon>Aquifoliaceae</taxon>
        <taxon>Ilex</taxon>
    </lineage>
</organism>
<evidence type="ECO:0000256" key="2">
    <source>
        <dbReference type="ARBA" id="ARBA00023015"/>
    </source>
</evidence>
<name>A0ABC8T7Y9_9AQUA</name>
<evidence type="ECO:0000256" key="4">
    <source>
        <dbReference type="ARBA" id="ARBA00023242"/>
    </source>
</evidence>
<keyword evidence="2" id="KW-0805">Transcription regulation</keyword>
<dbReference type="AlphaFoldDB" id="A0ABC8T7Y9"/>
<protein>
    <recommendedName>
        <fullName evidence="6">BHLH domain-containing protein</fullName>
    </recommendedName>
</protein>
<evidence type="ECO:0000313" key="8">
    <source>
        <dbReference type="Proteomes" id="UP001642360"/>
    </source>
</evidence>
<dbReference type="PANTHER" id="PTHR36066">
    <property type="entry name" value="TRANSCRIPTION FACTOR BHLH145"/>
    <property type="match status" value="1"/>
</dbReference>